<evidence type="ECO:0000313" key="2">
    <source>
        <dbReference type="WBParaSite" id="RSKR_0000243450.1"/>
    </source>
</evidence>
<organism evidence="1 2">
    <name type="scientific">Rhabditophanes sp. KR3021</name>
    <dbReference type="NCBI Taxonomy" id="114890"/>
    <lineage>
        <taxon>Eukaryota</taxon>
        <taxon>Metazoa</taxon>
        <taxon>Ecdysozoa</taxon>
        <taxon>Nematoda</taxon>
        <taxon>Chromadorea</taxon>
        <taxon>Rhabditida</taxon>
        <taxon>Tylenchina</taxon>
        <taxon>Panagrolaimomorpha</taxon>
        <taxon>Strongyloidoidea</taxon>
        <taxon>Alloionematidae</taxon>
        <taxon>Rhabditophanes</taxon>
    </lineage>
</organism>
<reference evidence="2" key="1">
    <citation type="submission" date="2016-11" db="UniProtKB">
        <authorList>
            <consortium name="WormBaseParasite"/>
        </authorList>
    </citation>
    <scope>IDENTIFICATION</scope>
    <source>
        <strain evidence="2">KR3021</strain>
    </source>
</reference>
<dbReference type="WBParaSite" id="RSKR_0000243450.1">
    <property type="protein sequence ID" value="RSKR_0000243450.1"/>
    <property type="gene ID" value="RSKR_0000243450"/>
</dbReference>
<name>A0AC35TNZ8_9BILA</name>
<dbReference type="Proteomes" id="UP000095286">
    <property type="component" value="Unplaced"/>
</dbReference>
<evidence type="ECO:0000313" key="1">
    <source>
        <dbReference type="Proteomes" id="UP000095286"/>
    </source>
</evidence>
<protein>
    <submittedName>
        <fullName evidence="2">SMK-1 domain-containing protein</fullName>
    </submittedName>
</protein>
<accession>A0AC35TNZ8</accession>
<proteinExistence type="predicted"/>
<sequence>MTEEEINYLVPESIPDLETAEIDKSQYTRVKLYVLCEQKIWMDKGTGHVAIISLPQDQETSYIVVRLEMEEKNVLQRKIQKEANYEKQQDTLVVWAEGESTNLALSFQEKDGCEKIWSSIIKAQGKDPVEVEAEQKLIEAREKETLNSSSCNGSAILSTDEVDLPKIDLRSIEEFEAMLASAVNAPVHREKMALAIEESKYVKQICDLFKIAEDLEHVEKLPVFGKIVRSLFLLNRRPILIEMFDDENMNSVVGMFEFDDVTGETKKHRDFLWNVAKRNEILPINSEEIKKLIFRSYVLQYVLDVCMPPPSLFDDNLTFAAGKYQLYIRVKIVCSLVEDKDLMKELFERLQDPNTPEEQRCDLVNFLKEFCACARALPDYLSQTTAGCDFPPRGKEQFFTALIEHNFFDCVPVCLASKVSSTRGIVMELLSLFLDSNSKIVRDFVAKDMEAKAKDRQHEMVINLIIKHVFYDRDPELAHASQSLNILKTLLDCPLSSHTFIPGFYVHGMPMLCEPLLSNLRDDHIVTDNYYTANKMTLIINFFTFCVEQHGLGLVRTNPAFSNVIVRAACYVRSKHHWLCLTALKLLRKLVTHKNVTFHTLFKKHNLLDLIVDTFKENGGRYNLLNSAILEFFQNIVDNDYNTLIVLIAEKYWDVFSDVGYVKTFRILHQKYDKIMQKENGGSDTDSASSVVEPTPINVAIPAESLSWKREREMEVDDQWFDREVDEQINEQTDEMMLPTGDLLLPGSSGNGPSIGSSPPKFKSTIEDDDEALLASIFDTKSTKVVEEEEEEMTASIFGGNSVAPNNNIGKKSIVFSLNNDGGVVEEGEEKVVKINHLYNLYSNKTPLVDFEDSDEDEETSPDALAPKIDGKMEDKNPIESESISTVAEDPLPDSTTSNKLIPTTLNLSPQLLQQLSPPPEPNSQSEVQSENEDKQKEGEANVHNGLTTSFKMNSPVSKEMANGGVEYGEILKSPNEALKRRRSETRDDFLASFNGDEEGEEDVEPSHQSNGNDEDMSPVKKRFRLESPEVPQSEIDSHSSSPAATV</sequence>